<gene>
    <name evidence="3" type="primary">dacB</name>
    <name evidence="3" type="ORF">GXN76_10770</name>
</gene>
<dbReference type="PANTHER" id="PTHR30023:SF0">
    <property type="entry name" value="PENICILLIN-SENSITIVE CARBOXYPEPTIDASE A"/>
    <property type="match status" value="1"/>
</dbReference>
<evidence type="ECO:0000256" key="2">
    <source>
        <dbReference type="ARBA" id="ARBA00022801"/>
    </source>
</evidence>
<sequence>MSDQASLAYWVEDWRKSANKRGAQLGCALFSFQTGHQTGYQENICFQPASNQKLWTTAVSLDRLGADYHWKTHVGTDGKGLWIKGGGDPSFDYQRALQVAEKLKSAGLDRLTGPVVLDLSFFEKRPWGTGWMWDDLAQGFCAPVQSLIMEKNRISFYADPDEPVPRLRWTPDLPTIHFTSDLKWTGNQESDLVIERKEWGNQFHIRGELSRDEPEDEAAVYSGSEYFAELLLKACVESGVEVPCEPKILEGTWNSGVSQAWTFLSPPLSQVLPWVNQDSDNLVAEVLLKTLGMELYGEGSEEKGKKAVIQTLQNWDLSGPANYADGSGLSGYNLATPSSFIELLKKMNRHPDKGIWRSSLAEYGRSGTLKDGSEVLPPGFHISGKTGTIAGVKTLSGYVMKNGEPLIAFSVLINGLKEEYDGEVLQNEWVRTIAAAMKKHR</sequence>
<keyword evidence="4" id="KW-1185">Reference proteome</keyword>
<organism evidence="3 4">
    <name type="scientific">Kroppenstedtia pulmonis</name>
    <dbReference type="NCBI Taxonomy" id="1380685"/>
    <lineage>
        <taxon>Bacteria</taxon>
        <taxon>Bacillati</taxon>
        <taxon>Bacillota</taxon>
        <taxon>Bacilli</taxon>
        <taxon>Bacillales</taxon>
        <taxon>Thermoactinomycetaceae</taxon>
        <taxon>Kroppenstedtia</taxon>
    </lineage>
</organism>
<evidence type="ECO:0000313" key="3">
    <source>
        <dbReference type="EMBL" id="QKG84903.1"/>
    </source>
</evidence>
<dbReference type="InterPro" id="IPR012338">
    <property type="entry name" value="Beta-lactam/transpept-like"/>
</dbReference>
<evidence type="ECO:0000313" key="4">
    <source>
        <dbReference type="Proteomes" id="UP000503088"/>
    </source>
</evidence>
<evidence type="ECO:0000256" key="1">
    <source>
        <dbReference type="ARBA" id="ARBA00006096"/>
    </source>
</evidence>
<dbReference type="EC" id="3.4.16.4" evidence="3"/>
<dbReference type="KEGG" id="kpul:GXN76_10770"/>
<comment type="similarity">
    <text evidence="1">Belongs to the peptidase S13 family.</text>
</comment>
<name>A0A7D3Y2D7_9BACL</name>
<dbReference type="NCBIfam" id="TIGR00666">
    <property type="entry name" value="PBP4"/>
    <property type="match status" value="1"/>
</dbReference>
<dbReference type="GO" id="GO:0000270">
    <property type="term" value="P:peptidoglycan metabolic process"/>
    <property type="evidence" value="ECO:0007669"/>
    <property type="project" value="TreeGrafter"/>
</dbReference>
<keyword evidence="3" id="KW-0645">Protease</keyword>
<dbReference type="PRINTS" id="PR00922">
    <property type="entry name" value="DADACBPTASE3"/>
</dbReference>
<keyword evidence="3" id="KW-0121">Carboxypeptidase</keyword>
<keyword evidence="2 3" id="KW-0378">Hydrolase</keyword>
<dbReference type="GO" id="GO:0006508">
    <property type="term" value="P:proteolysis"/>
    <property type="evidence" value="ECO:0007669"/>
    <property type="project" value="InterPro"/>
</dbReference>
<dbReference type="Gene3D" id="3.40.710.10">
    <property type="entry name" value="DD-peptidase/beta-lactamase superfamily"/>
    <property type="match status" value="1"/>
</dbReference>
<dbReference type="AlphaFoldDB" id="A0A7D3Y2D7"/>
<proteinExistence type="inferred from homology"/>
<accession>A0A7D3Y2D7</accession>
<protein>
    <submittedName>
        <fullName evidence="3">D-alanyl-D-alanine carboxypeptidase/D-alanyl-D-alanine-endopeptidase</fullName>
        <ecNumber evidence="3">3.4.16.4</ecNumber>
    </submittedName>
</protein>
<dbReference type="GO" id="GO:0009002">
    <property type="term" value="F:serine-type D-Ala-D-Ala carboxypeptidase activity"/>
    <property type="evidence" value="ECO:0007669"/>
    <property type="project" value="UniProtKB-EC"/>
</dbReference>
<reference evidence="3 4" key="1">
    <citation type="submission" date="2020-01" db="EMBL/GenBank/DDBJ databases">
        <authorList>
            <person name="Gulvik C.A."/>
            <person name="Batra D.G."/>
        </authorList>
    </citation>
    <scope>NUCLEOTIDE SEQUENCE [LARGE SCALE GENOMIC DNA]</scope>
    <source>
        <strain evidence="3 4">W9323</strain>
    </source>
</reference>
<dbReference type="EMBL" id="CP048104">
    <property type="protein sequence ID" value="QKG84903.1"/>
    <property type="molecule type" value="Genomic_DNA"/>
</dbReference>
<dbReference type="Pfam" id="PF02113">
    <property type="entry name" value="Peptidase_S13"/>
    <property type="match status" value="1"/>
</dbReference>
<dbReference type="Proteomes" id="UP000503088">
    <property type="component" value="Chromosome"/>
</dbReference>
<dbReference type="SUPFAM" id="SSF56601">
    <property type="entry name" value="beta-lactamase/transpeptidase-like"/>
    <property type="match status" value="1"/>
</dbReference>
<dbReference type="RefSeq" id="WP_173223050.1">
    <property type="nucleotide sequence ID" value="NZ_CP048104.1"/>
</dbReference>
<dbReference type="InterPro" id="IPR000667">
    <property type="entry name" value="Peptidase_S13"/>
</dbReference>
<dbReference type="Gene3D" id="3.50.80.20">
    <property type="entry name" value="D-Ala-D-Ala carboxypeptidase C, peptidase S13"/>
    <property type="match status" value="1"/>
</dbReference>
<dbReference type="PANTHER" id="PTHR30023">
    <property type="entry name" value="D-ALANYL-D-ALANINE CARBOXYPEPTIDASE"/>
    <property type="match status" value="1"/>
</dbReference>